<accession>A0A1H5V1X0</accession>
<keyword evidence="3" id="KW-1185">Reference proteome</keyword>
<dbReference type="AlphaFoldDB" id="A0A1H5V1X0"/>
<evidence type="ECO:0008006" key="4">
    <source>
        <dbReference type="Google" id="ProtNLM"/>
    </source>
</evidence>
<name>A0A1H5V1X0_9RHOB</name>
<sequence>MDTDLALILGLVLAVFSVPSLVSAFSDNRPPLAPLAVLGAGAALMIYAMLAHPEGYRLADVPDVFFSVIARFIP</sequence>
<protein>
    <recommendedName>
        <fullName evidence="4">50S ribosomal protein L35</fullName>
    </recommendedName>
</protein>
<evidence type="ECO:0000313" key="2">
    <source>
        <dbReference type="EMBL" id="SEF81273.1"/>
    </source>
</evidence>
<evidence type="ECO:0000313" key="3">
    <source>
        <dbReference type="Proteomes" id="UP000236742"/>
    </source>
</evidence>
<reference evidence="2 3" key="1">
    <citation type="submission" date="2016-10" db="EMBL/GenBank/DDBJ databases">
        <authorList>
            <person name="de Groot N.N."/>
        </authorList>
    </citation>
    <scope>NUCLEOTIDE SEQUENCE [LARGE SCALE GENOMIC DNA]</scope>
    <source>
        <strain evidence="2 3">DSM 23413</strain>
    </source>
</reference>
<evidence type="ECO:0000256" key="1">
    <source>
        <dbReference type="SAM" id="Phobius"/>
    </source>
</evidence>
<feature type="transmembrane region" description="Helical" evidence="1">
    <location>
        <begin position="34"/>
        <end position="50"/>
    </location>
</feature>
<dbReference type="RefSeq" id="WP_104007554.1">
    <property type="nucleotide sequence ID" value="NZ_FNVD01000005.1"/>
</dbReference>
<dbReference type="EMBL" id="FNVD01000005">
    <property type="protein sequence ID" value="SEF81273.1"/>
    <property type="molecule type" value="Genomic_DNA"/>
</dbReference>
<organism evidence="2 3">
    <name type="scientific">Jhaorihella thermophila</name>
    <dbReference type="NCBI Taxonomy" id="488547"/>
    <lineage>
        <taxon>Bacteria</taxon>
        <taxon>Pseudomonadati</taxon>
        <taxon>Pseudomonadota</taxon>
        <taxon>Alphaproteobacteria</taxon>
        <taxon>Rhodobacterales</taxon>
        <taxon>Paracoccaceae</taxon>
        <taxon>Jhaorihella</taxon>
    </lineage>
</organism>
<keyword evidence="1" id="KW-0472">Membrane</keyword>
<keyword evidence="1" id="KW-1133">Transmembrane helix</keyword>
<proteinExistence type="predicted"/>
<dbReference type="OrthoDB" id="7875801at2"/>
<dbReference type="Proteomes" id="UP000236742">
    <property type="component" value="Unassembled WGS sequence"/>
</dbReference>
<gene>
    <name evidence="2" type="ORF">SAMN05421751_105100</name>
</gene>
<keyword evidence="1" id="KW-0812">Transmembrane</keyword>